<keyword evidence="16" id="KW-1185">Reference proteome</keyword>
<dbReference type="GO" id="GO:0005886">
    <property type="term" value="C:plasma membrane"/>
    <property type="evidence" value="ECO:0007669"/>
    <property type="project" value="UniProtKB-SubCell"/>
</dbReference>
<dbReference type="RefSeq" id="WP_006523473.1">
    <property type="nucleotide sequence ID" value="NC_021184.1"/>
</dbReference>
<accession>R4KKB5</accession>
<gene>
    <name evidence="15" type="ORF">Desgi_0498</name>
</gene>
<name>R4KKB5_9FIRM</name>
<comment type="similarity">
    <text evidence="2 13">Belongs to the sodium:solute symporter (SSF) (TC 2.A.21) family.</text>
</comment>
<dbReference type="eggNOG" id="COG0591">
    <property type="taxonomic scope" value="Bacteria"/>
</dbReference>
<keyword evidence="6" id="KW-0769">Symport</keyword>
<dbReference type="OrthoDB" id="9810181at2"/>
<keyword evidence="7 14" id="KW-1133">Transmembrane helix</keyword>
<feature type="transmembrane region" description="Helical" evidence="14">
    <location>
        <begin position="161"/>
        <end position="181"/>
    </location>
</feature>
<dbReference type="Pfam" id="PF00474">
    <property type="entry name" value="SSF"/>
    <property type="match status" value="1"/>
</dbReference>
<dbReference type="PANTHER" id="PTHR48086">
    <property type="entry name" value="SODIUM/PROLINE SYMPORTER-RELATED"/>
    <property type="match status" value="1"/>
</dbReference>
<evidence type="ECO:0000256" key="3">
    <source>
        <dbReference type="ARBA" id="ARBA00022448"/>
    </source>
</evidence>
<evidence type="ECO:0000256" key="6">
    <source>
        <dbReference type="ARBA" id="ARBA00022847"/>
    </source>
</evidence>
<dbReference type="CDD" id="cd10322">
    <property type="entry name" value="SLC5sbd"/>
    <property type="match status" value="1"/>
</dbReference>
<dbReference type="Proteomes" id="UP000013520">
    <property type="component" value="Chromosome"/>
</dbReference>
<evidence type="ECO:0000256" key="4">
    <source>
        <dbReference type="ARBA" id="ARBA00022475"/>
    </source>
</evidence>
<evidence type="ECO:0000256" key="8">
    <source>
        <dbReference type="ARBA" id="ARBA00023053"/>
    </source>
</evidence>
<evidence type="ECO:0000256" key="11">
    <source>
        <dbReference type="ARBA" id="ARBA00023201"/>
    </source>
</evidence>
<dbReference type="InterPro" id="IPR038377">
    <property type="entry name" value="Na/Glc_symporter_sf"/>
</dbReference>
<dbReference type="PROSITE" id="PS50283">
    <property type="entry name" value="NA_SOLUT_SYMP_3"/>
    <property type="match status" value="1"/>
</dbReference>
<keyword evidence="10 14" id="KW-0472">Membrane</keyword>
<evidence type="ECO:0000313" key="16">
    <source>
        <dbReference type="Proteomes" id="UP000013520"/>
    </source>
</evidence>
<comment type="catalytic activity">
    <reaction evidence="12">
        <text>L-proline(in) + Na(+)(in) = L-proline(out) + Na(+)(out)</text>
        <dbReference type="Rhea" id="RHEA:28967"/>
        <dbReference type="ChEBI" id="CHEBI:29101"/>
        <dbReference type="ChEBI" id="CHEBI:60039"/>
    </reaction>
</comment>
<feature type="transmembrane region" description="Helical" evidence="14">
    <location>
        <begin position="235"/>
        <end position="253"/>
    </location>
</feature>
<feature type="transmembrane region" description="Helical" evidence="14">
    <location>
        <begin position="46"/>
        <end position="65"/>
    </location>
</feature>
<feature type="transmembrane region" description="Helical" evidence="14">
    <location>
        <begin position="368"/>
        <end position="386"/>
    </location>
</feature>
<keyword evidence="4" id="KW-1003">Cell membrane</keyword>
<evidence type="ECO:0000256" key="7">
    <source>
        <dbReference type="ARBA" id="ARBA00022989"/>
    </source>
</evidence>
<keyword evidence="5 14" id="KW-0812">Transmembrane</keyword>
<feature type="transmembrane region" description="Helical" evidence="14">
    <location>
        <begin position="392"/>
        <end position="415"/>
    </location>
</feature>
<feature type="transmembrane region" description="Helical" evidence="14">
    <location>
        <begin position="449"/>
        <end position="470"/>
    </location>
</feature>
<evidence type="ECO:0000256" key="5">
    <source>
        <dbReference type="ARBA" id="ARBA00022692"/>
    </source>
</evidence>
<feature type="transmembrane region" description="Helical" evidence="14">
    <location>
        <begin position="422"/>
        <end position="443"/>
    </location>
</feature>
<dbReference type="HOGENOM" id="CLU_018808_15_0_9"/>
<dbReference type="GO" id="GO:0015293">
    <property type="term" value="F:symporter activity"/>
    <property type="evidence" value="ECO:0007669"/>
    <property type="project" value="UniProtKB-KW"/>
</dbReference>
<evidence type="ECO:0000256" key="14">
    <source>
        <dbReference type="SAM" id="Phobius"/>
    </source>
</evidence>
<keyword evidence="3" id="KW-0813">Transport</keyword>
<evidence type="ECO:0000256" key="12">
    <source>
        <dbReference type="ARBA" id="ARBA00033708"/>
    </source>
</evidence>
<sequence length="510" mass="55988">MNPAIIGAIFVIVLYLTASISIGLYSGRQNLNTSEDYFVANRSLGLTVMFFTLFATNISAFAYMGAPGGAYHLGTGFFGYLATTTSLSAIFFYLIGYRCWLLGKKYSFMTPAELFGKRYESKALSVVIFLVYIFFTVPYMAVQPIGAGYILSGLTKGTIPLWVGVLMIVVFVGVYVYIGGLRAVAWTDLFQGIVMIACVMLAFFLITSKIGGPVVVTQDVMSNYPELLTRQKFTIKSWINFGLMIMLCISVFPQMFTKFFAAKSSKALKLSASLYPLAMVVIYIPVLFIGVYGHTIFPNLQGKESDQIIPMVLGNYYALWIGAILLSAVFAAIMSSFSSQLITISTLFTKDIYIRYIDKKANNAKQIAIGRICTCVLVILTVIIALKPPATILAIVTWAFSGYALLAPAFLAGLYWKRSTSIGAIASILSGESVLLLCGIGIFPKSLMFGFDAFVPSLIVSIITLVLVSFCTRASEVEKKTATELHNYLDPIFTDNRIKNPKSRDESFSV</sequence>
<protein>
    <submittedName>
        <fullName evidence="15">SSS sodium solute transporter</fullName>
    </submittedName>
</protein>
<feature type="transmembrane region" description="Helical" evidence="14">
    <location>
        <begin position="317"/>
        <end position="348"/>
    </location>
</feature>
<dbReference type="STRING" id="767817.Desgi_0498"/>
<evidence type="ECO:0000256" key="13">
    <source>
        <dbReference type="RuleBase" id="RU362091"/>
    </source>
</evidence>
<feature type="transmembrane region" description="Helical" evidence="14">
    <location>
        <begin position="193"/>
        <end position="215"/>
    </location>
</feature>
<dbReference type="KEGG" id="dgi:Desgi_0498"/>
<evidence type="ECO:0000256" key="10">
    <source>
        <dbReference type="ARBA" id="ARBA00023136"/>
    </source>
</evidence>
<dbReference type="NCBIfam" id="TIGR00813">
    <property type="entry name" value="sss"/>
    <property type="match status" value="1"/>
</dbReference>
<evidence type="ECO:0000256" key="1">
    <source>
        <dbReference type="ARBA" id="ARBA00004651"/>
    </source>
</evidence>
<dbReference type="EMBL" id="CP003273">
    <property type="protein sequence ID" value="AGL00066.1"/>
    <property type="molecule type" value="Genomic_DNA"/>
</dbReference>
<dbReference type="InterPro" id="IPR050277">
    <property type="entry name" value="Sodium:Solute_Symporter"/>
</dbReference>
<keyword evidence="8" id="KW-0915">Sodium</keyword>
<dbReference type="AlphaFoldDB" id="R4KKB5"/>
<feature type="transmembrane region" description="Helical" evidence="14">
    <location>
        <begin position="77"/>
        <end position="102"/>
    </location>
</feature>
<comment type="subcellular location">
    <subcellularLocation>
        <location evidence="1">Cell membrane</location>
        <topology evidence="1">Multi-pass membrane protein</topology>
    </subcellularLocation>
</comment>
<proteinExistence type="inferred from homology"/>
<feature type="transmembrane region" description="Helical" evidence="14">
    <location>
        <begin position="123"/>
        <end position="141"/>
    </location>
</feature>
<feature type="transmembrane region" description="Helical" evidence="14">
    <location>
        <begin position="274"/>
        <end position="297"/>
    </location>
</feature>
<dbReference type="PANTHER" id="PTHR48086:SF3">
    <property type="entry name" value="SODIUM_PROLINE SYMPORTER"/>
    <property type="match status" value="1"/>
</dbReference>
<dbReference type="GO" id="GO:0006814">
    <property type="term" value="P:sodium ion transport"/>
    <property type="evidence" value="ECO:0007669"/>
    <property type="project" value="UniProtKB-KW"/>
</dbReference>
<evidence type="ECO:0000313" key="15">
    <source>
        <dbReference type="EMBL" id="AGL00066.1"/>
    </source>
</evidence>
<dbReference type="Gene3D" id="1.20.1730.10">
    <property type="entry name" value="Sodium/glucose cotransporter"/>
    <property type="match status" value="1"/>
</dbReference>
<keyword evidence="9" id="KW-0406">Ion transport</keyword>
<feature type="transmembrane region" description="Helical" evidence="14">
    <location>
        <begin position="6"/>
        <end position="25"/>
    </location>
</feature>
<organism evidence="15 16">
    <name type="scientific">Desulfoscipio gibsoniae DSM 7213</name>
    <dbReference type="NCBI Taxonomy" id="767817"/>
    <lineage>
        <taxon>Bacteria</taxon>
        <taxon>Bacillati</taxon>
        <taxon>Bacillota</taxon>
        <taxon>Clostridia</taxon>
        <taxon>Eubacteriales</taxon>
        <taxon>Desulfallaceae</taxon>
        <taxon>Desulfoscipio</taxon>
    </lineage>
</organism>
<reference evidence="15 16" key="1">
    <citation type="submission" date="2012-01" db="EMBL/GenBank/DDBJ databases">
        <title>Complete sequence of Desulfotomaculum gibsoniae DSM 7213.</title>
        <authorList>
            <consortium name="US DOE Joint Genome Institute"/>
            <person name="Lucas S."/>
            <person name="Han J."/>
            <person name="Lapidus A."/>
            <person name="Cheng J.-F."/>
            <person name="Goodwin L."/>
            <person name="Pitluck S."/>
            <person name="Peters L."/>
            <person name="Ovchinnikova G."/>
            <person name="Teshima H."/>
            <person name="Detter J.C."/>
            <person name="Han C."/>
            <person name="Tapia R."/>
            <person name="Land M."/>
            <person name="Hauser L."/>
            <person name="Kyrpides N."/>
            <person name="Ivanova N."/>
            <person name="Pagani I."/>
            <person name="Parshina S."/>
            <person name="Plugge C."/>
            <person name="Muyzer G."/>
            <person name="Kuever J."/>
            <person name="Ivanova A."/>
            <person name="Nazina T."/>
            <person name="Klenk H.-P."/>
            <person name="Brambilla E."/>
            <person name="Spring S."/>
            <person name="Stams A.F."/>
            <person name="Woyke T."/>
        </authorList>
    </citation>
    <scope>NUCLEOTIDE SEQUENCE [LARGE SCALE GENOMIC DNA]</scope>
    <source>
        <strain evidence="15 16">DSM 7213</strain>
    </source>
</reference>
<evidence type="ECO:0000256" key="9">
    <source>
        <dbReference type="ARBA" id="ARBA00023065"/>
    </source>
</evidence>
<keyword evidence="11" id="KW-0739">Sodium transport</keyword>
<dbReference type="InterPro" id="IPR001734">
    <property type="entry name" value="Na/solute_symporter"/>
</dbReference>
<evidence type="ECO:0000256" key="2">
    <source>
        <dbReference type="ARBA" id="ARBA00006434"/>
    </source>
</evidence>